<evidence type="ECO:0000259" key="1">
    <source>
        <dbReference type="Pfam" id="PF19809"/>
    </source>
</evidence>
<geneLocation type="plasmid" evidence="2">
    <name>unnamed1</name>
</geneLocation>
<sequence length="271" mass="29523">MAASGHTATDLAFHARHYVTAVAEQLMAENVPVRAVHACGPYAEPDHSFVDVEGGIIFTDRIDEQLGGHDCGLHWSGTSGWCFYDNRGPYADHLTGARWLGDGLLPEPRRVAAFFSVVRLDPAQAGSTERPYYRQEGRDFPDLLERLAPYVPPAAASTHLPGPRFTQAQATAYQRRVLGALAAQGTDPVIDLPMRASELEALGHLLEYIEAVSSPFGPGTVAAHFAQDLRGRRAGGHASVYRHHAAVDYAVELHERLERSRPQASDGENPL</sequence>
<accession>A0ABZ1YFZ8</accession>
<name>A0ABZ1YFZ8_9ACTN</name>
<evidence type="ECO:0000313" key="2">
    <source>
        <dbReference type="EMBL" id="WUU58508.1"/>
    </source>
</evidence>
<dbReference type="RefSeq" id="WP_266477752.1">
    <property type="nucleotide sequence ID" value="NZ_CP109208.1"/>
</dbReference>
<dbReference type="EMBL" id="CP109208">
    <property type="protein sequence ID" value="WUU58508.1"/>
    <property type="molecule type" value="Genomic_DNA"/>
</dbReference>
<dbReference type="Pfam" id="PF19809">
    <property type="entry name" value="DUF6292"/>
    <property type="match status" value="1"/>
</dbReference>
<dbReference type="InterPro" id="IPR046259">
    <property type="entry name" value="DUF6292"/>
</dbReference>
<protein>
    <submittedName>
        <fullName evidence="2">DUF6292 family protein</fullName>
    </submittedName>
</protein>
<proteinExistence type="predicted"/>
<reference evidence="2" key="1">
    <citation type="submission" date="2022-10" db="EMBL/GenBank/DDBJ databases">
        <title>The complete genomes of actinobacterial strains from the NBC collection.</title>
        <authorList>
            <person name="Joergensen T.S."/>
            <person name="Alvarez Arevalo M."/>
            <person name="Sterndorff E.B."/>
            <person name="Faurdal D."/>
            <person name="Vuksanovic O."/>
            <person name="Mourched A.-S."/>
            <person name="Charusanti P."/>
            <person name="Shaw S."/>
            <person name="Blin K."/>
            <person name="Weber T."/>
        </authorList>
    </citation>
    <scope>NUCLEOTIDE SEQUENCE [LARGE SCALE GENOMIC DNA]</scope>
    <source>
        <strain evidence="2">NBC 01686</strain>
        <plasmid evidence="2">unnamed1</plasmid>
    </source>
</reference>
<keyword evidence="2" id="KW-0614">Plasmid</keyword>
<feature type="domain" description="DUF6292" evidence="1">
    <location>
        <begin position="18"/>
        <end position="115"/>
    </location>
</feature>
<gene>
    <name evidence="2" type="ORF">OIE82_35610</name>
</gene>
<organism evidence="2">
    <name type="scientific">Streptomyces althioticus</name>
    <dbReference type="NCBI Taxonomy" id="83380"/>
    <lineage>
        <taxon>Bacteria</taxon>
        <taxon>Bacillati</taxon>
        <taxon>Actinomycetota</taxon>
        <taxon>Actinomycetes</taxon>
        <taxon>Kitasatosporales</taxon>
        <taxon>Streptomycetaceae</taxon>
        <taxon>Streptomyces</taxon>
        <taxon>Streptomyces althioticus group</taxon>
    </lineage>
</organism>